<dbReference type="EMBL" id="JAVHUY010000059">
    <property type="protein sequence ID" value="MDQ7910604.1"/>
    <property type="molecule type" value="Genomic_DNA"/>
</dbReference>
<evidence type="ECO:0000259" key="1">
    <source>
        <dbReference type="PROSITE" id="PS51202"/>
    </source>
</evidence>
<keyword evidence="3" id="KW-1185">Reference proteome</keyword>
<dbReference type="InterPro" id="IPR058776">
    <property type="entry name" value="KhtT-like_N"/>
</dbReference>
<dbReference type="InterPro" id="IPR006037">
    <property type="entry name" value="RCK_C"/>
</dbReference>
<organism evidence="2 3">
    <name type="scientific">Phytohabitans maris</name>
    <dbReference type="NCBI Taxonomy" id="3071409"/>
    <lineage>
        <taxon>Bacteria</taxon>
        <taxon>Bacillati</taxon>
        <taxon>Actinomycetota</taxon>
        <taxon>Actinomycetes</taxon>
        <taxon>Micromonosporales</taxon>
        <taxon>Micromonosporaceae</taxon>
    </lineage>
</organism>
<dbReference type="InterPro" id="IPR026278">
    <property type="entry name" value="KhtT"/>
</dbReference>
<dbReference type="Pfam" id="PF25991">
    <property type="entry name" value="KhtT_N"/>
    <property type="match status" value="1"/>
</dbReference>
<gene>
    <name evidence="2" type="ORF">RB614_39525</name>
</gene>
<dbReference type="Proteomes" id="UP001230908">
    <property type="component" value="Unassembled WGS sequence"/>
</dbReference>
<accession>A0ABU0ZU87</accession>
<dbReference type="PIRSF" id="PIRSF005028">
    <property type="entry name" value="KhtT"/>
    <property type="match status" value="1"/>
</dbReference>
<name>A0ABU0ZU87_9ACTN</name>
<protein>
    <submittedName>
        <fullName evidence="2">TrkA C-terminal domain-containing protein</fullName>
    </submittedName>
</protein>
<dbReference type="PROSITE" id="PS51202">
    <property type="entry name" value="RCK_C"/>
    <property type="match status" value="1"/>
</dbReference>
<proteinExistence type="predicted"/>
<dbReference type="RefSeq" id="WP_308717849.1">
    <property type="nucleotide sequence ID" value="NZ_JAVHUY010000059.1"/>
</dbReference>
<feature type="domain" description="RCK C-terminal" evidence="1">
    <location>
        <begin position="70"/>
        <end position="153"/>
    </location>
</feature>
<dbReference type="Pfam" id="PF02080">
    <property type="entry name" value="TrkA_C"/>
    <property type="match status" value="1"/>
</dbReference>
<evidence type="ECO:0000313" key="2">
    <source>
        <dbReference type="EMBL" id="MDQ7910604.1"/>
    </source>
</evidence>
<reference evidence="2 3" key="1">
    <citation type="submission" date="2023-08" db="EMBL/GenBank/DDBJ databases">
        <title>Phytohabitans sansha sp. nov., isolated from marine sediment.</title>
        <authorList>
            <person name="Zhao Y."/>
            <person name="Yi K."/>
        </authorList>
    </citation>
    <scope>NUCLEOTIDE SEQUENCE [LARGE SCALE GENOMIC DNA]</scope>
    <source>
        <strain evidence="2 3">ZYX-F-186</strain>
    </source>
</reference>
<dbReference type="InterPro" id="IPR036721">
    <property type="entry name" value="RCK_C_sf"/>
</dbReference>
<sequence>MRIDRQEVPGIGTLHAFTTRAGQRVGVIQRRDGLRTLALYRDDDPQAVQRAATFDADEAHHLVDLLHPAMTVEHVDPVPDGPCLARLAVVTGSPAAGRPLGRLDARAARVLALVRDGRLVGWPDARTELRGGDTLVVAGTPEGVDALAAMLEPRD</sequence>
<evidence type="ECO:0000313" key="3">
    <source>
        <dbReference type="Proteomes" id="UP001230908"/>
    </source>
</evidence>
<dbReference type="SUPFAM" id="SSF116726">
    <property type="entry name" value="TrkA C-terminal domain-like"/>
    <property type="match status" value="1"/>
</dbReference>
<dbReference type="Gene3D" id="3.30.70.1450">
    <property type="entry name" value="Regulator of K+ conductance, C-terminal domain"/>
    <property type="match status" value="1"/>
</dbReference>
<comment type="caution">
    <text evidence="2">The sequence shown here is derived from an EMBL/GenBank/DDBJ whole genome shotgun (WGS) entry which is preliminary data.</text>
</comment>